<reference evidence="2" key="1">
    <citation type="journal article" date="2019" name="Int. J. Syst. Evol. Microbiol.">
        <title>The Global Catalogue of Microorganisms (GCM) 10K type strain sequencing project: providing services to taxonomists for standard genome sequencing and annotation.</title>
        <authorList>
            <consortium name="The Broad Institute Genomics Platform"/>
            <consortium name="The Broad Institute Genome Sequencing Center for Infectious Disease"/>
            <person name="Wu L."/>
            <person name="Ma J."/>
        </authorList>
    </citation>
    <scope>NUCLEOTIDE SEQUENCE [LARGE SCALE GENOMIC DNA]</scope>
    <source>
        <strain evidence="2">CGMCC 1.12295</strain>
    </source>
</reference>
<name>A0ABW4KJM9_9BACI</name>
<evidence type="ECO:0000313" key="1">
    <source>
        <dbReference type="EMBL" id="MFD1707544.1"/>
    </source>
</evidence>
<dbReference type="Proteomes" id="UP001597301">
    <property type="component" value="Unassembled WGS sequence"/>
</dbReference>
<keyword evidence="2" id="KW-1185">Reference proteome</keyword>
<dbReference type="RefSeq" id="WP_380774260.1">
    <property type="nucleotide sequence ID" value="NZ_JBHUEO010000037.1"/>
</dbReference>
<sequence>MKKVLYSNFKEGGLPGERLSHQENMKQKRHFNHFFQEELEQRGELSIAGVALIGRIDRWNGGKNGRKLIDARNPKEMDLIKSIGQIGPVEMDALEVGYDKKGQLELRGWHDHGCHKMTVYLLTEDELEGYVPDFSTNGYYSTDELEMIQLDFEPLNVKDCLAFKKYYGEPSLMKSKQLKTKFELGR</sequence>
<comment type="caution">
    <text evidence="1">The sequence shown here is derived from an EMBL/GenBank/DDBJ whole genome shotgun (WGS) entry which is preliminary data.</text>
</comment>
<protein>
    <submittedName>
        <fullName evidence="1">Uncharacterized protein</fullName>
    </submittedName>
</protein>
<organism evidence="1 2">
    <name type="scientific">Siminovitchia sediminis</name>
    <dbReference type="NCBI Taxonomy" id="1274353"/>
    <lineage>
        <taxon>Bacteria</taxon>
        <taxon>Bacillati</taxon>
        <taxon>Bacillota</taxon>
        <taxon>Bacilli</taxon>
        <taxon>Bacillales</taxon>
        <taxon>Bacillaceae</taxon>
        <taxon>Siminovitchia</taxon>
    </lineage>
</organism>
<accession>A0ABW4KJM9</accession>
<dbReference type="EMBL" id="JBHUEO010000037">
    <property type="protein sequence ID" value="MFD1707544.1"/>
    <property type="molecule type" value="Genomic_DNA"/>
</dbReference>
<evidence type="ECO:0000313" key="2">
    <source>
        <dbReference type="Proteomes" id="UP001597301"/>
    </source>
</evidence>
<gene>
    <name evidence="1" type="ORF">ACFSCZ_12500</name>
</gene>
<proteinExistence type="predicted"/>